<dbReference type="RefSeq" id="XP_062722777.1">
    <property type="nucleotide sequence ID" value="XM_062862102.1"/>
</dbReference>
<dbReference type="PANTHER" id="PTHR42791:SF1">
    <property type="entry name" value="N-ACETYLTRANSFERASE DOMAIN-CONTAINING PROTEIN"/>
    <property type="match status" value="1"/>
</dbReference>
<dbReference type="GeneID" id="87880931"/>
<name>A0AAJ0GVM7_9PEZI</name>
<evidence type="ECO:0000313" key="2">
    <source>
        <dbReference type="EMBL" id="KAK3306997.1"/>
    </source>
</evidence>
<dbReference type="EMBL" id="JAUDZG010000003">
    <property type="protein sequence ID" value="KAK3306997.1"/>
    <property type="molecule type" value="Genomic_DNA"/>
</dbReference>
<comment type="caution">
    <text evidence="2">The sequence shown here is derived from an EMBL/GenBank/DDBJ whole genome shotgun (WGS) entry which is preliminary data.</text>
</comment>
<dbReference type="PANTHER" id="PTHR42791">
    <property type="entry name" value="GNAT FAMILY ACETYLTRANSFERASE"/>
    <property type="match status" value="1"/>
</dbReference>
<reference evidence="2" key="1">
    <citation type="journal article" date="2023" name="Mol. Phylogenet. Evol.">
        <title>Genome-scale phylogeny and comparative genomics of the fungal order Sordariales.</title>
        <authorList>
            <person name="Hensen N."/>
            <person name="Bonometti L."/>
            <person name="Westerberg I."/>
            <person name="Brannstrom I.O."/>
            <person name="Guillou S."/>
            <person name="Cros-Aarteil S."/>
            <person name="Calhoun S."/>
            <person name="Haridas S."/>
            <person name="Kuo A."/>
            <person name="Mondo S."/>
            <person name="Pangilinan J."/>
            <person name="Riley R."/>
            <person name="LaButti K."/>
            <person name="Andreopoulos B."/>
            <person name="Lipzen A."/>
            <person name="Chen C."/>
            <person name="Yan M."/>
            <person name="Daum C."/>
            <person name="Ng V."/>
            <person name="Clum A."/>
            <person name="Steindorff A."/>
            <person name="Ohm R.A."/>
            <person name="Martin F."/>
            <person name="Silar P."/>
            <person name="Natvig D.O."/>
            <person name="Lalanne C."/>
            <person name="Gautier V."/>
            <person name="Ament-Velasquez S.L."/>
            <person name="Kruys A."/>
            <person name="Hutchinson M.I."/>
            <person name="Powell A.J."/>
            <person name="Barry K."/>
            <person name="Miller A.N."/>
            <person name="Grigoriev I.V."/>
            <person name="Debuchy R."/>
            <person name="Gladieux P."/>
            <person name="Hiltunen Thoren M."/>
            <person name="Johannesson H."/>
        </authorList>
    </citation>
    <scope>NUCLEOTIDE SEQUENCE</scope>
    <source>
        <strain evidence="2">CBS 333.67</strain>
    </source>
</reference>
<dbReference type="PROSITE" id="PS51186">
    <property type="entry name" value="GNAT"/>
    <property type="match status" value="1"/>
</dbReference>
<dbReference type="InterPro" id="IPR016181">
    <property type="entry name" value="Acyl_CoA_acyltransferase"/>
</dbReference>
<dbReference type="Gene3D" id="3.40.630.30">
    <property type="match status" value="1"/>
</dbReference>
<evidence type="ECO:0000259" key="1">
    <source>
        <dbReference type="PROSITE" id="PS51186"/>
    </source>
</evidence>
<sequence length="272" mass="30157">MASSVSSSTSTSTSSTATTAPASVTVVTTALKKRSLIPARWKEAVRVVGMSECREAALTLAHAFAADDYAQYLVDDNPGDMHGRPRDGGGMSTEEGKWKLHVDILTYTVASHCMSGLVTAVGPEYDSVALWVPPGKHLDGWWTQLRSGMWRLYFQLSPEGKKRYFQEILPLLHDTKAEVLGDRDHDAWYLVYLGTKPNSRGRGYAARLLQDMMARADAENRPMYLESSSQANNAYYEKFGFHVKRDVFLERGPVPVRLSIMKFVAGNKGLMG</sequence>
<keyword evidence="3" id="KW-1185">Reference proteome</keyword>
<feature type="domain" description="N-acetyltransferase" evidence="1">
    <location>
        <begin position="128"/>
        <end position="261"/>
    </location>
</feature>
<accession>A0AAJ0GVM7</accession>
<evidence type="ECO:0000313" key="3">
    <source>
        <dbReference type="Proteomes" id="UP001273166"/>
    </source>
</evidence>
<reference evidence="2" key="2">
    <citation type="submission" date="2023-06" db="EMBL/GenBank/DDBJ databases">
        <authorList>
            <consortium name="Lawrence Berkeley National Laboratory"/>
            <person name="Mondo S.J."/>
            <person name="Hensen N."/>
            <person name="Bonometti L."/>
            <person name="Westerberg I."/>
            <person name="Brannstrom I.O."/>
            <person name="Guillou S."/>
            <person name="Cros-Aarteil S."/>
            <person name="Calhoun S."/>
            <person name="Haridas S."/>
            <person name="Kuo A."/>
            <person name="Pangilinan J."/>
            <person name="Riley R."/>
            <person name="Labutti K."/>
            <person name="Andreopoulos B."/>
            <person name="Lipzen A."/>
            <person name="Chen C."/>
            <person name="Yanf M."/>
            <person name="Daum C."/>
            <person name="Ng V."/>
            <person name="Clum A."/>
            <person name="Steindorff A."/>
            <person name="Ohm R."/>
            <person name="Martin F."/>
            <person name="Silar P."/>
            <person name="Natvig D."/>
            <person name="Lalanne C."/>
            <person name="Gautier V."/>
            <person name="Ament-Velasquez S.L."/>
            <person name="Kruys A."/>
            <person name="Hutchinson M.I."/>
            <person name="Powell A.J."/>
            <person name="Barry K."/>
            <person name="Miller A.N."/>
            <person name="Grigoriev I.V."/>
            <person name="Debuchy R."/>
            <person name="Gladieux P."/>
            <person name="Thoren M.H."/>
            <person name="Johannesson H."/>
        </authorList>
    </citation>
    <scope>NUCLEOTIDE SEQUENCE</scope>
    <source>
        <strain evidence="2">CBS 333.67</strain>
    </source>
</reference>
<dbReference type="SUPFAM" id="SSF55729">
    <property type="entry name" value="Acyl-CoA N-acyltransferases (Nat)"/>
    <property type="match status" value="1"/>
</dbReference>
<proteinExistence type="predicted"/>
<gene>
    <name evidence="2" type="ORF">B0T15DRAFT_160850</name>
</gene>
<dbReference type="GO" id="GO:0016747">
    <property type="term" value="F:acyltransferase activity, transferring groups other than amino-acyl groups"/>
    <property type="evidence" value="ECO:0007669"/>
    <property type="project" value="InterPro"/>
</dbReference>
<dbReference type="Proteomes" id="UP001273166">
    <property type="component" value="Unassembled WGS sequence"/>
</dbReference>
<organism evidence="2 3">
    <name type="scientific">Chaetomium strumarium</name>
    <dbReference type="NCBI Taxonomy" id="1170767"/>
    <lineage>
        <taxon>Eukaryota</taxon>
        <taxon>Fungi</taxon>
        <taxon>Dikarya</taxon>
        <taxon>Ascomycota</taxon>
        <taxon>Pezizomycotina</taxon>
        <taxon>Sordariomycetes</taxon>
        <taxon>Sordariomycetidae</taxon>
        <taxon>Sordariales</taxon>
        <taxon>Chaetomiaceae</taxon>
        <taxon>Chaetomium</taxon>
    </lineage>
</organism>
<dbReference type="InterPro" id="IPR052523">
    <property type="entry name" value="Trichothecene_AcTrans"/>
</dbReference>
<dbReference type="AlphaFoldDB" id="A0AAJ0GVM7"/>
<dbReference type="InterPro" id="IPR000182">
    <property type="entry name" value="GNAT_dom"/>
</dbReference>
<protein>
    <submittedName>
        <fullName evidence="2">GCN5-related N-acetyltransferase-like protein</fullName>
    </submittedName>
</protein>
<dbReference type="Pfam" id="PF13508">
    <property type="entry name" value="Acetyltransf_7"/>
    <property type="match status" value="1"/>
</dbReference>
<dbReference type="CDD" id="cd04301">
    <property type="entry name" value="NAT_SF"/>
    <property type="match status" value="1"/>
</dbReference>